<comment type="caution">
    <text evidence="9">The sequence shown here is derived from an EMBL/GenBank/DDBJ whole genome shotgun (WGS) entry which is preliminary data.</text>
</comment>
<keyword evidence="6" id="KW-0456">Lyase</keyword>
<evidence type="ECO:0000313" key="9">
    <source>
        <dbReference type="EMBL" id="TWT52626.1"/>
    </source>
</evidence>
<feature type="domain" description="HTTM-like" evidence="8">
    <location>
        <begin position="14"/>
        <end position="282"/>
    </location>
</feature>
<dbReference type="InterPro" id="IPR053935">
    <property type="entry name" value="VKGC_lumenal_dom"/>
</dbReference>
<dbReference type="Pfam" id="PF05090">
    <property type="entry name" value="HTTM"/>
    <property type="match status" value="1"/>
</dbReference>
<dbReference type="GO" id="GO:0008488">
    <property type="term" value="F:gamma-glutamyl carboxylase activity"/>
    <property type="evidence" value="ECO:0007669"/>
    <property type="project" value="InterPro"/>
</dbReference>
<evidence type="ECO:0000313" key="10">
    <source>
        <dbReference type="Proteomes" id="UP000316598"/>
    </source>
</evidence>
<feature type="transmembrane region" description="Helical" evidence="7">
    <location>
        <begin position="124"/>
        <end position="144"/>
    </location>
</feature>
<dbReference type="InterPro" id="IPR007782">
    <property type="entry name" value="VKG_COase"/>
</dbReference>
<dbReference type="AlphaFoldDB" id="A0A5C5WPA4"/>
<dbReference type="GO" id="GO:0019842">
    <property type="term" value="F:vitamin binding"/>
    <property type="evidence" value="ECO:0007669"/>
    <property type="project" value="TreeGrafter"/>
</dbReference>
<keyword evidence="10" id="KW-1185">Reference proteome</keyword>
<evidence type="ECO:0000256" key="4">
    <source>
        <dbReference type="ARBA" id="ARBA00023136"/>
    </source>
</evidence>
<feature type="transmembrane region" description="Helical" evidence="7">
    <location>
        <begin position="20"/>
        <end position="37"/>
    </location>
</feature>
<name>A0A5C5WPA4_9BACT</name>
<keyword evidence="4 7" id="KW-0472">Membrane</keyword>
<protein>
    <submittedName>
        <fullName evidence="9">Vitamin K-dependent gamma-carboxylase</fullName>
    </submittedName>
</protein>
<dbReference type="Pfam" id="PF22777">
    <property type="entry name" value="VKGC_lumenal_dom"/>
    <property type="match status" value="1"/>
</dbReference>
<gene>
    <name evidence="9" type="ORF">Pla22_02520</name>
</gene>
<feature type="transmembrane region" description="Helical" evidence="7">
    <location>
        <begin position="316"/>
        <end position="333"/>
    </location>
</feature>
<evidence type="ECO:0000256" key="7">
    <source>
        <dbReference type="SAM" id="Phobius"/>
    </source>
</evidence>
<proteinExistence type="predicted"/>
<dbReference type="SMART" id="SM00752">
    <property type="entry name" value="HTTM"/>
    <property type="match status" value="1"/>
</dbReference>
<comment type="subcellular location">
    <subcellularLocation>
        <location evidence="1">Endomembrane system</location>
        <topology evidence="1">Multi-pass membrane protein</topology>
    </subcellularLocation>
</comment>
<dbReference type="InterPro" id="IPR011020">
    <property type="entry name" value="HTTM-like"/>
</dbReference>
<evidence type="ECO:0000256" key="3">
    <source>
        <dbReference type="ARBA" id="ARBA00022989"/>
    </source>
</evidence>
<feature type="transmembrane region" description="Helical" evidence="7">
    <location>
        <begin position="77"/>
        <end position="96"/>
    </location>
</feature>
<dbReference type="EMBL" id="SJPI01000001">
    <property type="protein sequence ID" value="TWT52626.1"/>
    <property type="molecule type" value="Genomic_DNA"/>
</dbReference>
<dbReference type="Proteomes" id="UP000316598">
    <property type="component" value="Unassembled WGS sequence"/>
</dbReference>
<sequence>MLEKLSCCTSSRCFQAIDNLPLIFLRIVTAISIYVWANDFLSEDKYRLLFLTPRFLFKYPHLEWIKLWPSIGASDGIYWHFIVTKIAAICLGIGFLTRVSAITASFGIAYVLLVEYHIYVNHYYLLACVSAMLAFLPAGTRLSVDAAIGLQQNRFTMARWQLALMRFQLGIPYVFGALAKLNGDWLKGQPARFIVQNNGHIPGIGGWDQWSPGMQEFFTNALAYGGFLYDLLIVPMLLYRPTRWLAVALSSVFHLTNAATLTIGIFPWFMLATMVIFFPPEFIAKRWQIILGRGKERSSETPAGTYEPSTRRLHRVGLAAAVGYVIIQLLLPLRPALYAGDANWNQRGHRFAWRMMLQAKDGLLHFRVNDPATGDYLMVPSTTVVTAYQSSHADHHPLMIRRIADELVIAAKELGISNPSVHALALVSLNGRQPTLMIDPSVDLASLPADAPMSDWFIDDPGEFRDPPWLVPKSQWWQSVELPEPFKSLQGRTPQELEEFLRTLEAQREQDADKLKSQPSSKP</sequence>
<reference evidence="9 10" key="1">
    <citation type="submission" date="2019-02" db="EMBL/GenBank/DDBJ databases">
        <title>Deep-cultivation of Planctomycetes and their phenomic and genomic characterization uncovers novel biology.</title>
        <authorList>
            <person name="Wiegand S."/>
            <person name="Jogler M."/>
            <person name="Boedeker C."/>
            <person name="Pinto D."/>
            <person name="Vollmers J."/>
            <person name="Rivas-Marin E."/>
            <person name="Kohn T."/>
            <person name="Peeters S.H."/>
            <person name="Heuer A."/>
            <person name="Rast P."/>
            <person name="Oberbeckmann S."/>
            <person name="Bunk B."/>
            <person name="Jeske O."/>
            <person name="Meyerdierks A."/>
            <person name="Storesund J.E."/>
            <person name="Kallscheuer N."/>
            <person name="Luecker S."/>
            <person name="Lage O.M."/>
            <person name="Pohl T."/>
            <person name="Merkel B.J."/>
            <person name="Hornburger P."/>
            <person name="Mueller R.-W."/>
            <person name="Bruemmer F."/>
            <person name="Labrenz M."/>
            <person name="Spormann A.M."/>
            <person name="Op Den Camp H."/>
            <person name="Overmann J."/>
            <person name="Amann R."/>
            <person name="Jetten M.S.M."/>
            <person name="Mascher T."/>
            <person name="Medema M.H."/>
            <person name="Devos D.P."/>
            <person name="Kaster A.-K."/>
            <person name="Ovreas L."/>
            <person name="Rohde M."/>
            <person name="Galperin M.Y."/>
            <person name="Jogler C."/>
        </authorList>
    </citation>
    <scope>NUCLEOTIDE SEQUENCE [LARGE SCALE GENOMIC DNA]</scope>
    <source>
        <strain evidence="9 10">Pla22</strain>
    </source>
</reference>
<feature type="transmembrane region" description="Helical" evidence="7">
    <location>
        <begin position="258"/>
        <end position="278"/>
    </location>
</feature>
<dbReference type="PANTHER" id="PTHR12639">
    <property type="entry name" value="VITAMIN K-DEPENDENT GAMMA-CARBOXYLASE"/>
    <property type="match status" value="1"/>
</dbReference>
<keyword evidence="3 7" id="KW-1133">Transmembrane helix</keyword>
<evidence type="ECO:0000256" key="2">
    <source>
        <dbReference type="ARBA" id="ARBA00022692"/>
    </source>
</evidence>
<keyword evidence="5" id="KW-1015">Disulfide bond</keyword>
<accession>A0A5C5WPA4</accession>
<organism evidence="9 10">
    <name type="scientific">Rubripirellula amarantea</name>
    <dbReference type="NCBI Taxonomy" id="2527999"/>
    <lineage>
        <taxon>Bacteria</taxon>
        <taxon>Pseudomonadati</taxon>
        <taxon>Planctomycetota</taxon>
        <taxon>Planctomycetia</taxon>
        <taxon>Pirellulales</taxon>
        <taxon>Pirellulaceae</taxon>
        <taxon>Rubripirellula</taxon>
    </lineage>
</organism>
<dbReference type="InterPro" id="IPR053934">
    <property type="entry name" value="HTTM_dom"/>
</dbReference>
<dbReference type="GO" id="GO:0012505">
    <property type="term" value="C:endomembrane system"/>
    <property type="evidence" value="ECO:0007669"/>
    <property type="project" value="UniProtKB-SubCell"/>
</dbReference>
<evidence type="ECO:0000256" key="6">
    <source>
        <dbReference type="ARBA" id="ARBA00023239"/>
    </source>
</evidence>
<evidence type="ECO:0000256" key="5">
    <source>
        <dbReference type="ARBA" id="ARBA00023157"/>
    </source>
</evidence>
<evidence type="ECO:0000259" key="8">
    <source>
        <dbReference type="SMART" id="SM00752"/>
    </source>
</evidence>
<keyword evidence="2 7" id="KW-0812">Transmembrane</keyword>
<dbReference type="PANTHER" id="PTHR12639:SF7">
    <property type="entry name" value="HTTM DOMAIN-CONTAINING PROTEIN"/>
    <property type="match status" value="1"/>
</dbReference>
<feature type="transmembrane region" description="Helical" evidence="7">
    <location>
        <begin position="217"/>
        <end position="238"/>
    </location>
</feature>
<evidence type="ECO:0000256" key="1">
    <source>
        <dbReference type="ARBA" id="ARBA00004127"/>
    </source>
</evidence>